<dbReference type="OMA" id="DWTILAC"/>
<evidence type="ECO:0000256" key="14">
    <source>
        <dbReference type="SAM" id="Phobius"/>
    </source>
</evidence>
<dbReference type="RefSeq" id="XP_016756081.1">
    <property type="nucleotide sequence ID" value="XM_016908475.1"/>
</dbReference>
<dbReference type="Proteomes" id="UP000016931">
    <property type="component" value="Unassembled WGS sequence"/>
</dbReference>
<dbReference type="PANTHER" id="PTHR33048:SF160">
    <property type="entry name" value="SAT4 FAMILY MEMBRANE PROTEIN"/>
    <property type="match status" value="1"/>
</dbReference>
<keyword evidence="6" id="KW-0336">GPI-anchor</keyword>
<evidence type="ECO:0000256" key="12">
    <source>
        <dbReference type="ARBA" id="ARBA00023288"/>
    </source>
</evidence>
<keyword evidence="18" id="KW-1185">Reference proteome</keyword>
<accession>M3C7U7</accession>
<sequence>LCFVQEFPDYDCPLNNPSCMCSNANLTTAISACTFANCTTPEQLFVERISKRLCGATVRNRAPVIRRITWSLFGLACLFVGARFVARPERLHGSGYGKDDWTILACMALLVPVNSFVELMTNNGLGTDNFTLSPRQITLFLKYFFVFTILYTVLVMLTKVSILQLYLRIWSEDAVSIWFRRTCWFLVAVHLVTILAFVFSEIFICSPVPYSWHFWDGLHQGSCANRAAQLYALGAINICYDVVVFILPLHNFLKLNISWRRKTGVLTIFMVGMLVTICSIIRLQYLVKIGHSSNPTWEYSNAVIWSSVECNFSVICTCMPAMAGLLQRIWAKLSG</sequence>
<feature type="transmembrane region" description="Helical" evidence="14">
    <location>
        <begin position="265"/>
        <end position="283"/>
    </location>
</feature>
<dbReference type="OrthoDB" id="3626004at2759"/>
<evidence type="ECO:0000313" key="18">
    <source>
        <dbReference type="Proteomes" id="UP000016931"/>
    </source>
</evidence>
<comment type="similarity">
    <text evidence="4">Belongs to the RBT5 family.</text>
</comment>
<dbReference type="Pfam" id="PF20684">
    <property type="entry name" value="Fung_rhodopsin"/>
    <property type="match status" value="1"/>
</dbReference>
<evidence type="ECO:0000256" key="6">
    <source>
        <dbReference type="ARBA" id="ARBA00022622"/>
    </source>
</evidence>
<dbReference type="InterPro" id="IPR052337">
    <property type="entry name" value="SAT4-like"/>
</dbReference>
<gene>
    <name evidence="17" type="ORF">SEPMUDRAFT_31767</name>
</gene>
<evidence type="ECO:0000313" key="17">
    <source>
        <dbReference type="EMBL" id="EMF07960.1"/>
    </source>
</evidence>
<evidence type="ECO:0000256" key="10">
    <source>
        <dbReference type="ARBA" id="ARBA00023136"/>
    </source>
</evidence>
<keyword evidence="6" id="KW-0325">Glycoprotein</keyword>
<feature type="non-terminal residue" evidence="17">
    <location>
        <position position="335"/>
    </location>
</feature>
<dbReference type="Pfam" id="PF05730">
    <property type="entry name" value="CFEM"/>
    <property type="match status" value="1"/>
</dbReference>
<feature type="non-terminal residue" evidence="17">
    <location>
        <position position="1"/>
    </location>
</feature>
<dbReference type="InterPro" id="IPR049326">
    <property type="entry name" value="Rhodopsin_dom_fungi"/>
</dbReference>
<keyword evidence="10 14" id="KW-0472">Membrane</keyword>
<protein>
    <submittedName>
        <fullName evidence="17">Uncharacterized protein</fullName>
    </submittedName>
</protein>
<feature type="transmembrane region" description="Helical" evidence="14">
    <location>
        <begin position="140"/>
        <end position="162"/>
    </location>
</feature>
<evidence type="ECO:0000256" key="11">
    <source>
        <dbReference type="ARBA" id="ARBA00023157"/>
    </source>
</evidence>
<evidence type="ECO:0000256" key="9">
    <source>
        <dbReference type="ARBA" id="ARBA00022989"/>
    </source>
</evidence>
<evidence type="ECO:0000256" key="2">
    <source>
        <dbReference type="ARBA" id="ARBA00004589"/>
    </source>
</evidence>
<organism evidence="17 18">
    <name type="scientific">Sphaerulina musiva (strain SO2202)</name>
    <name type="common">Poplar stem canker fungus</name>
    <name type="synonym">Septoria musiva</name>
    <dbReference type="NCBI Taxonomy" id="692275"/>
    <lineage>
        <taxon>Eukaryota</taxon>
        <taxon>Fungi</taxon>
        <taxon>Dikarya</taxon>
        <taxon>Ascomycota</taxon>
        <taxon>Pezizomycotina</taxon>
        <taxon>Dothideomycetes</taxon>
        <taxon>Dothideomycetidae</taxon>
        <taxon>Mycosphaerellales</taxon>
        <taxon>Mycosphaerellaceae</taxon>
        <taxon>Sphaerulina</taxon>
    </lineage>
</organism>
<feature type="domain" description="CFEM" evidence="15">
    <location>
        <begin position="2"/>
        <end position="54"/>
    </location>
</feature>
<comment type="similarity">
    <text evidence="13">Belongs to the SAT4 family.</text>
</comment>
<keyword evidence="11" id="KW-1015">Disulfide bond</keyword>
<evidence type="ECO:0000256" key="7">
    <source>
        <dbReference type="ARBA" id="ARBA00022692"/>
    </source>
</evidence>
<reference evidence="17 18" key="1">
    <citation type="journal article" date="2012" name="PLoS Pathog.">
        <title>Diverse lifestyles and strategies of plant pathogenesis encoded in the genomes of eighteen Dothideomycetes fungi.</title>
        <authorList>
            <person name="Ohm R.A."/>
            <person name="Feau N."/>
            <person name="Henrissat B."/>
            <person name="Schoch C.L."/>
            <person name="Horwitz B.A."/>
            <person name="Barry K.W."/>
            <person name="Condon B.J."/>
            <person name="Copeland A.C."/>
            <person name="Dhillon B."/>
            <person name="Glaser F."/>
            <person name="Hesse C.N."/>
            <person name="Kosti I."/>
            <person name="LaButti K."/>
            <person name="Lindquist E.A."/>
            <person name="Lucas S."/>
            <person name="Salamov A.A."/>
            <person name="Bradshaw R.E."/>
            <person name="Ciuffetti L."/>
            <person name="Hamelin R.C."/>
            <person name="Kema G.H.J."/>
            <person name="Lawrence C."/>
            <person name="Scott J.A."/>
            <person name="Spatafora J.W."/>
            <person name="Turgeon B.G."/>
            <person name="de Wit P.J.G.M."/>
            <person name="Zhong S."/>
            <person name="Goodwin S.B."/>
            <person name="Grigoriev I.V."/>
        </authorList>
    </citation>
    <scope>NUCLEOTIDE SEQUENCE [LARGE SCALE GENOMIC DNA]</scope>
    <source>
        <strain evidence="17 18">SO2202</strain>
    </source>
</reference>
<feature type="transmembrane region" description="Helical" evidence="14">
    <location>
        <begin position="101"/>
        <end position="120"/>
    </location>
</feature>
<evidence type="ECO:0000256" key="5">
    <source>
        <dbReference type="ARBA" id="ARBA00022525"/>
    </source>
</evidence>
<name>M3C7U7_SPHMS</name>
<keyword evidence="8" id="KW-0732">Signal</keyword>
<feature type="transmembrane region" description="Helical" evidence="14">
    <location>
        <begin position="68"/>
        <end position="86"/>
    </location>
</feature>
<evidence type="ECO:0000256" key="1">
    <source>
        <dbReference type="ARBA" id="ARBA00004141"/>
    </source>
</evidence>
<feature type="domain" description="Rhodopsin" evidence="16">
    <location>
        <begin position="83"/>
        <end position="328"/>
    </location>
</feature>
<keyword evidence="7 14" id="KW-0812">Transmembrane</keyword>
<dbReference type="HOGENOM" id="CLU_028200_6_4_1"/>
<dbReference type="PANTHER" id="PTHR33048">
    <property type="entry name" value="PTH11-LIKE INTEGRAL MEMBRANE PROTEIN (AFU_ORTHOLOGUE AFUA_5G11245)"/>
    <property type="match status" value="1"/>
</dbReference>
<dbReference type="GO" id="GO:0005576">
    <property type="term" value="C:extracellular region"/>
    <property type="evidence" value="ECO:0007669"/>
    <property type="project" value="UniProtKB-SubCell"/>
</dbReference>
<evidence type="ECO:0000256" key="8">
    <source>
        <dbReference type="ARBA" id="ARBA00022729"/>
    </source>
</evidence>
<keyword evidence="5" id="KW-0964">Secreted</keyword>
<dbReference type="GO" id="GO:0098552">
    <property type="term" value="C:side of membrane"/>
    <property type="evidence" value="ECO:0007669"/>
    <property type="project" value="UniProtKB-KW"/>
</dbReference>
<keyword evidence="9 14" id="KW-1133">Transmembrane helix</keyword>
<comment type="subcellular location">
    <subcellularLocation>
        <location evidence="2">Membrane</location>
        <topology evidence="2">Lipid-anchor</topology>
        <topology evidence="2">GPI-anchor</topology>
    </subcellularLocation>
    <subcellularLocation>
        <location evidence="1">Membrane</location>
        <topology evidence="1">Multi-pass membrane protein</topology>
    </subcellularLocation>
    <subcellularLocation>
        <location evidence="3">Secreted</location>
    </subcellularLocation>
</comment>
<keyword evidence="12" id="KW-0449">Lipoprotein</keyword>
<feature type="transmembrane region" description="Helical" evidence="14">
    <location>
        <begin position="183"/>
        <end position="210"/>
    </location>
</feature>
<evidence type="ECO:0000259" key="15">
    <source>
        <dbReference type="Pfam" id="PF05730"/>
    </source>
</evidence>
<dbReference type="GeneID" id="27905612"/>
<proteinExistence type="inferred from homology"/>
<dbReference type="InterPro" id="IPR008427">
    <property type="entry name" value="Extracellular_membr_CFEM_dom"/>
</dbReference>
<dbReference type="eggNOG" id="ENOG502SKG6">
    <property type="taxonomic scope" value="Eukaryota"/>
</dbReference>
<evidence type="ECO:0000256" key="13">
    <source>
        <dbReference type="ARBA" id="ARBA00038359"/>
    </source>
</evidence>
<evidence type="ECO:0000256" key="3">
    <source>
        <dbReference type="ARBA" id="ARBA00004613"/>
    </source>
</evidence>
<dbReference type="AlphaFoldDB" id="M3C7U7"/>
<evidence type="ECO:0000259" key="16">
    <source>
        <dbReference type="Pfam" id="PF20684"/>
    </source>
</evidence>
<feature type="transmembrane region" description="Helical" evidence="14">
    <location>
        <begin position="230"/>
        <end position="253"/>
    </location>
</feature>
<evidence type="ECO:0000256" key="4">
    <source>
        <dbReference type="ARBA" id="ARBA00010031"/>
    </source>
</evidence>
<dbReference type="EMBL" id="KB456272">
    <property type="protein sequence ID" value="EMF07960.1"/>
    <property type="molecule type" value="Genomic_DNA"/>
</dbReference>